<dbReference type="PANTHER" id="PTHR39081">
    <property type="entry name" value="MUT7-C DOMAIN-CONTAINING PROTEIN"/>
    <property type="match status" value="1"/>
</dbReference>
<gene>
    <name evidence="2" type="ORF">BEU05_00950</name>
</gene>
<dbReference type="PANTHER" id="PTHR39081:SF1">
    <property type="entry name" value="MUT7-C RNASE DOMAIN-CONTAINING PROTEIN"/>
    <property type="match status" value="1"/>
</dbReference>
<proteinExistence type="predicted"/>
<feature type="domain" description="Mut7-C RNAse" evidence="1">
    <location>
        <begin position="1"/>
        <end position="131"/>
    </location>
</feature>
<dbReference type="Pfam" id="PF01927">
    <property type="entry name" value="Mut7-C"/>
    <property type="match status" value="1"/>
</dbReference>
<reference evidence="2 3" key="1">
    <citation type="submission" date="2016-08" db="EMBL/GenBank/DDBJ databases">
        <title>New Insights into Marine Group III Euryarchaeota, from dark to light.</title>
        <authorList>
            <person name="Haro-Moreno J.M."/>
            <person name="Rodriguez-Valera F."/>
            <person name="Lopez-Garcia P."/>
            <person name="Moreira D."/>
            <person name="Martin-Cuadrado A.B."/>
        </authorList>
    </citation>
    <scope>NUCLEOTIDE SEQUENCE [LARGE SCALE GENOMIC DNA]</scope>
    <source>
        <strain evidence="2">CG-Bathy2</strain>
    </source>
</reference>
<dbReference type="Proteomes" id="UP000182853">
    <property type="component" value="Unassembled WGS sequence"/>
</dbReference>
<evidence type="ECO:0000259" key="1">
    <source>
        <dbReference type="Pfam" id="PF01927"/>
    </source>
</evidence>
<sequence length="140" mass="15877">MRYVCDAMLGRLARWLRLLGHDTLYADVGDDELLRLAETRRLLTRDRELARRGNVAPIESDELRAQLFEIAPPPTTPFTRCTACNGALHDASSAEAARAPERVRAAHGEFRACDACGQLYWPGTHFERIRDSLREWGLLE</sequence>
<comment type="caution">
    <text evidence="2">The sequence shown here is derived from an EMBL/GenBank/DDBJ whole genome shotgun (WGS) entry which is preliminary data.</text>
</comment>
<name>A0A1J5TGZ1_9ARCH</name>
<evidence type="ECO:0000313" key="2">
    <source>
        <dbReference type="EMBL" id="OIR11294.1"/>
    </source>
</evidence>
<evidence type="ECO:0000313" key="3">
    <source>
        <dbReference type="Proteomes" id="UP000182853"/>
    </source>
</evidence>
<dbReference type="EMBL" id="MIYT01000011">
    <property type="protein sequence ID" value="OIR11294.1"/>
    <property type="molecule type" value="Genomic_DNA"/>
</dbReference>
<protein>
    <recommendedName>
        <fullName evidence="1">Mut7-C RNAse domain-containing protein</fullName>
    </recommendedName>
</protein>
<organism evidence="2 3">
    <name type="scientific">Marine Group III euryarchaeote CG-Bathy2</name>
    <dbReference type="NCBI Taxonomy" id="1889002"/>
    <lineage>
        <taxon>Archaea</taxon>
        <taxon>Methanobacteriati</taxon>
        <taxon>Thermoplasmatota</taxon>
        <taxon>Thermoplasmata</taxon>
        <taxon>Candidatus Thermoprofundales</taxon>
    </lineage>
</organism>
<dbReference type="AlphaFoldDB" id="A0A1J5TGZ1"/>
<accession>A0A1J5TGZ1</accession>
<dbReference type="InterPro" id="IPR002782">
    <property type="entry name" value="Mut7-C_RNAse_dom"/>
</dbReference>